<evidence type="ECO:0000256" key="3">
    <source>
        <dbReference type="ARBA" id="ARBA00012423"/>
    </source>
</evidence>
<organism evidence="14 15">
    <name type="scientific">Golovinomyces cichoracearum</name>
    <dbReference type="NCBI Taxonomy" id="62708"/>
    <lineage>
        <taxon>Eukaryota</taxon>
        <taxon>Fungi</taxon>
        <taxon>Dikarya</taxon>
        <taxon>Ascomycota</taxon>
        <taxon>Pezizomycotina</taxon>
        <taxon>Leotiomycetes</taxon>
        <taxon>Erysiphales</taxon>
        <taxon>Erysiphaceae</taxon>
        <taxon>Golovinomyces</taxon>
    </lineage>
</organism>
<evidence type="ECO:0000256" key="12">
    <source>
        <dbReference type="ARBA" id="ARBA00047337"/>
    </source>
</evidence>
<evidence type="ECO:0000256" key="6">
    <source>
        <dbReference type="ARBA" id="ARBA00022490"/>
    </source>
</evidence>
<evidence type="ECO:0000256" key="8">
    <source>
        <dbReference type="ARBA" id="ARBA00022832"/>
    </source>
</evidence>
<keyword evidence="15" id="KW-1185">Reference proteome</keyword>
<dbReference type="GO" id="GO:0052689">
    <property type="term" value="F:carboxylic ester hydrolase activity"/>
    <property type="evidence" value="ECO:0007669"/>
    <property type="project" value="UniProtKB-KW"/>
</dbReference>
<keyword evidence="9" id="KW-0443">Lipid metabolism</keyword>
<gene>
    <name evidence="14" type="ORF">GcM3_087011</name>
</gene>
<comment type="function">
    <text evidence="10">Hydrolyzes fatty acids from S-acylated cysteine residues in proteins with a strong preference for palmitoylated G-alpha proteins over other acyl substrates. Mediates the deacylation of G-alpha proteins such as GPA1 in vivo, but has weak or no activity toward palmitoylated Ras proteins. Has weak lysophospholipase activity in vitro; however such activity may not exist in vivo.</text>
</comment>
<keyword evidence="6" id="KW-0963">Cytoplasm</keyword>
<dbReference type="Pfam" id="PF02230">
    <property type="entry name" value="Abhydrolase_2"/>
    <property type="match status" value="1"/>
</dbReference>
<evidence type="ECO:0000259" key="13">
    <source>
        <dbReference type="Pfam" id="PF02230"/>
    </source>
</evidence>
<proteinExistence type="inferred from homology"/>
<dbReference type="EMBL" id="MCBQ01008712">
    <property type="protein sequence ID" value="RKF74966.1"/>
    <property type="molecule type" value="Genomic_DNA"/>
</dbReference>
<evidence type="ECO:0000256" key="4">
    <source>
        <dbReference type="ARBA" id="ARBA00014923"/>
    </source>
</evidence>
<protein>
    <recommendedName>
        <fullName evidence="4">Acyl-protein thioesterase 1</fullName>
        <ecNumber evidence="3">3.1.2.22</ecNumber>
    </recommendedName>
    <alternativeName>
        <fullName evidence="11">Palmitoyl-protein hydrolase</fullName>
    </alternativeName>
</protein>
<evidence type="ECO:0000256" key="10">
    <source>
        <dbReference type="ARBA" id="ARBA00029392"/>
    </source>
</evidence>
<evidence type="ECO:0000256" key="5">
    <source>
        <dbReference type="ARBA" id="ARBA00022487"/>
    </source>
</evidence>
<evidence type="ECO:0000256" key="9">
    <source>
        <dbReference type="ARBA" id="ARBA00023098"/>
    </source>
</evidence>
<comment type="similarity">
    <text evidence="2">Belongs to the AB hydrolase superfamily. AB hydrolase 2 family.</text>
</comment>
<dbReference type="InterPro" id="IPR029058">
    <property type="entry name" value="AB_hydrolase_fold"/>
</dbReference>
<dbReference type="PANTHER" id="PTHR10655:SF17">
    <property type="entry name" value="LYSOPHOSPHOLIPASE-LIKE PROTEIN 1"/>
    <property type="match status" value="1"/>
</dbReference>
<dbReference type="GO" id="GO:0006631">
    <property type="term" value="P:fatty acid metabolic process"/>
    <property type="evidence" value="ECO:0007669"/>
    <property type="project" value="UniProtKB-KW"/>
</dbReference>
<comment type="catalytic activity">
    <reaction evidence="12">
        <text>S-hexadecanoyl-L-cysteinyl-[protein] + H2O = L-cysteinyl-[protein] + hexadecanoate + H(+)</text>
        <dbReference type="Rhea" id="RHEA:19233"/>
        <dbReference type="Rhea" id="RHEA-COMP:10131"/>
        <dbReference type="Rhea" id="RHEA-COMP:11032"/>
        <dbReference type="ChEBI" id="CHEBI:7896"/>
        <dbReference type="ChEBI" id="CHEBI:15377"/>
        <dbReference type="ChEBI" id="CHEBI:15378"/>
        <dbReference type="ChEBI" id="CHEBI:29950"/>
        <dbReference type="ChEBI" id="CHEBI:74151"/>
        <dbReference type="EC" id="3.1.2.22"/>
    </reaction>
</comment>
<dbReference type="Proteomes" id="UP000283383">
    <property type="component" value="Unassembled WGS sequence"/>
</dbReference>
<comment type="caution">
    <text evidence="14">The sequence shown here is derived from an EMBL/GenBank/DDBJ whole genome shotgun (WGS) entry which is preliminary data.</text>
</comment>
<comment type="subcellular location">
    <subcellularLocation>
        <location evidence="1">Cytoplasm</location>
    </subcellularLocation>
</comment>
<keyword evidence="5" id="KW-0719">Serine esterase</keyword>
<sequence length="238" mass="26358">MHKMTSPTSVVIPAIRKHTATIIFIHGLGDSGAGWVSLAENWRRQKRFEEVKFIFPNAPARPITINMGMTMPGWYDILHFSDLNASQDEDGIMQSRSYFHNLIASEVSSGIPGDRIVLGGFSQGGAMSLLAGITCSHKLGGVFGLSCYMLLHNKIKDLIAEAGNANKNTKIFMGHGTEDPLVKHEWGKLTAHFLTGMDFDVEMKTYPNLVHSTDPKEIVDLGEFLEKRIPEIETTSQK</sequence>
<name>A0A420IK88_9PEZI</name>
<dbReference type="PANTHER" id="PTHR10655">
    <property type="entry name" value="LYSOPHOSPHOLIPASE-RELATED"/>
    <property type="match status" value="1"/>
</dbReference>
<dbReference type="STRING" id="62708.A0A420IK88"/>
<dbReference type="EC" id="3.1.2.22" evidence="3"/>
<keyword evidence="7" id="KW-0378">Hydrolase</keyword>
<accession>A0A420IK88</accession>
<feature type="domain" description="Phospholipase/carboxylesterase/thioesterase" evidence="13">
    <location>
        <begin position="9"/>
        <end position="228"/>
    </location>
</feature>
<keyword evidence="8" id="KW-0276">Fatty acid metabolism</keyword>
<evidence type="ECO:0000313" key="14">
    <source>
        <dbReference type="EMBL" id="RKF74966.1"/>
    </source>
</evidence>
<dbReference type="GO" id="GO:0008474">
    <property type="term" value="F:palmitoyl-(protein) hydrolase activity"/>
    <property type="evidence" value="ECO:0007669"/>
    <property type="project" value="UniProtKB-EC"/>
</dbReference>
<dbReference type="SUPFAM" id="SSF53474">
    <property type="entry name" value="alpha/beta-Hydrolases"/>
    <property type="match status" value="1"/>
</dbReference>
<evidence type="ECO:0000313" key="15">
    <source>
        <dbReference type="Proteomes" id="UP000283383"/>
    </source>
</evidence>
<evidence type="ECO:0000256" key="7">
    <source>
        <dbReference type="ARBA" id="ARBA00022801"/>
    </source>
</evidence>
<evidence type="ECO:0000256" key="2">
    <source>
        <dbReference type="ARBA" id="ARBA00006499"/>
    </source>
</evidence>
<evidence type="ECO:0000256" key="11">
    <source>
        <dbReference type="ARBA" id="ARBA00031195"/>
    </source>
</evidence>
<dbReference type="AlphaFoldDB" id="A0A420IK88"/>
<dbReference type="FunFam" id="3.40.50.1820:FF:000010">
    <property type="entry name" value="Acyl-protein thioesterase 2"/>
    <property type="match status" value="1"/>
</dbReference>
<dbReference type="InterPro" id="IPR003140">
    <property type="entry name" value="PLipase/COase/thioEstase"/>
</dbReference>
<evidence type="ECO:0000256" key="1">
    <source>
        <dbReference type="ARBA" id="ARBA00004496"/>
    </source>
</evidence>
<reference evidence="14 15" key="1">
    <citation type="journal article" date="2018" name="BMC Genomics">
        <title>Comparative genome analyses reveal sequence features reflecting distinct modes of host-adaptation between dicot and monocot powdery mildew.</title>
        <authorList>
            <person name="Wu Y."/>
            <person name="Ma X."/>
            <person name="Pan Z."/>
            <person name="Kale S.D."/>
            <person name="Song Y."/>
            <person name="King H."/>
            <person name="Zhang Q."/>
            <person name="Presley C."/>
            <person name="Deng X."/>
            <person name="Wei C.I."/>
            <person name="Xiao S."/>
        </authorList>
    </citation>
    <scope>NUCLEOTIDE SEQUENCE [LARGE SCALE GENOMIC DNA]</scope>
    <source>
        <strain evidence="14">UMSG3</strain>
    </source>
</reference>
<dbReference type="Gene3D" id="3.40.50.1820">
    <property type="entry name" value="alpha/beta hydrolase"/>
    <property type="match status" value="1"/>
</dbReference>
<dbReference type="GO" id="GO:0005737">
    <property type="term" value="C:cytoplasm"/>
    <property type="evidence" value="ECO:0007669"/>
    <property type="project" value="UniProtKB-SubCell"/>
</dbReference>
<dbReference type="InterPro" id="IPR050565">
    <property type="entry name" value="LYPA1-2/EST-like"/>
</dbReference>